<dbReference type="Proteomes" id="UP001174936">
    <property type="component" value="Unassembled WGS sequence"/>
</dbReference>
<keyword evidence="9" id="KW-0732">Signal</keyword>
<feature type="domain" description="Lipoxygenase" evidence="10">
    <location>
        <begin position="121"/>
        <end position="623"/>
    </location>
</feature>
<dbReference type="GO" id="GO:0050584">
    <property type="term" value="F:linoleate 11-lipoxygenase activity"/>
    <property type="evidence" value="ECO:0007669"/>
    <property type="project" value="UniProtKB-EC"/>
</dbReference>
<dbReference type="InterPro" id="IPR013819">
    <property type="entry name" value="LipOase_C"/>
</dbReference>
<dbReference type="AlphaFoldDB" id="A0AA39XZR9"/>
<sequence length="623" mass="69041">MRWLMWLTVSSAAVPSYGLTRGQDELIKDLVKQFQQAVPNASLAGAELYGLHLSGLSVSSYTIPQQSLWQSALRRLGVSVVRSNFLYGPPVGGGPSYPAGLLGAAKVTMDSASILLDVLPRLAGTAADLAKAAMDMSKYNDLKNLDDYEKLYDGEWFNSLPRGPDPGVLSNYTQDKFFSMQRLSNSPYRVRRLIPKSDTLPFPVDAKATKAVCGRSLQQLFNDGRLFHADYRDQQGLALTPGQYTASTDAYFCIDSRSGDFLPLAIRTNAGANLTYTPLDSPQEWLLAKIMVNVNDFWFAQWNHLAFTHETVHIIWMAAIRSLSQYHPVYAVLDRLMSQVFSIQILAKVVLFSPGSTVDRIFPHDGRSAEEYSTSQYLNGFGNFQANFFLTNLRGRGLINSTHGPPLKSFPFYEDAGKIHSAIRKFFTAFVQSYYPSDAVLAADSEIQGWVQECNGPAKVFDFPKKIVTRGTLVDVLTQLAHLVSTAHHTVNTNELIQVSSALPFCPPSLYQPLPTTKNSSLNAVEWLPPLQKAFDQLAIGSLFARPSFAGSNRTILHMFNDQSMLAKMNPATRAANQQFMSEMKEFSQKVSSRTFDAKGLSQGMPFVWRALDPNVAPFSIAT</sequence>
<evidence type="ECO:0000256" key="4">
    <source>
        <dbReference type="ARBA" id="ARBA00021175"/>
    </source>
</evidence>
<feature type="chain" id="PRO_5041202575" description="Manganese lipoxygenase" evidence="9">
    <location>
        <begin position="19"/>
        <end position="623"/>
    </location>
</feature>
<gene>
    <name evidence="11" type="ORF">B0T16DRAFT_459456</name>
</gene>
<name>A0AA39XZR9_9PEZI</name>
<comment type="cofactor">
    <cofactor evidence="2">
        <name>Mn(2+)</name>
        <dbReference type="ChEBI" id="CHEBI:29035"/>
    </cofactor>
</comment>
<evidence type="ECO:0000313" key="11">
    <source>
        <dbReference type="EMBL" id="KAK0643291.1"/>
    </source>
</evidence>
<evidence type="ECO:0000259" key="10">
    <source>
        <dbReference type="PROSITE" id="PS51393"/>
    </source>
</evidence>
<dbReference type="Gene3D" id="1.20.245.10">
    <property type="entry name" value="Lipoxygenase-1, Domain 5"/>
    <property type="match status" value="1"/>
</dbReference>
<evidence type="ECO:0000256" key="9">
    <source>
        <dbReference type="SAM" id="SignalP"/>
    </source>
</evidence>
<dbReference type="InterPro" id="IPR036226">
    <property type="entry name" value="LipOase_C_sf"/>
</dbReference>
<feature type="signal peptide" evidence="9">
    <location>
        <begin position="1"/>
        <end position="18"/>
    </location>
</feature>
<evidence type="ECO:0000256" key="2">
    <source>
        <dbReference type="ARBA" id="ARBA00001936"/>
    </source>
</evidence>
<keyword evidence="12" id="KW-1185">Reference proteome</keyword>
<comment type="caution">
    <text evidence="11">The sequence shown here is derived from an EMBL/GenBank/DDBJ whole genome shotgun (WGS) entry which is preliminary data.</text>
</comment>
<evidence type="ECO:0000313" key="12">
    <source>
        <dbReference type="Proteomes" id="UP001174936"/>
    </source>
</evidence>
<dbReference type="PROSITE" id="PS51393">
    <property type="entry name" value="LIPOXYGENASE_3"/>
    <property type="match status" value="1"/>
</dbReference>
<dbReference type="Pfam" id="PF00305">
    <property type="entry name" value="Lipoxygenase"/>
    <property type="match status" value="1"/>
</dbReference>
<evidence type="ECO:0000256" key="7">
    <source>
        <dbReference type="ARBA" id="ARBA00023002"/>
    </source>
</evidence>
<keyword evidence="8" id="KW-0464">Manganese</keyword>
<dbReference type="Gene3D" id="3.10.450.60">
    <property type="match status" value="1"/>
</dbReference>
<reference evidence="11" key="1">
    <citation type="submission" date="2023-06" db="EMBL/GenBank/DDBJ databases">
        <title>Genome-scale phylogeny and comparative genomics of the fungal order Sordariales.</title>
        <authorList>
            <consortium name="Lawrence Berkeley National Laboratory"/>
            <person name="Hensen N."/>
            <person name="Bonometti L."/>
            <person name="Westerberg I."/>
            <person name="Brannstrom I.O."/>
            <person name="Guillou S."/>
            <person name="Cros-Aarteil S."/>
            <person name="Calhoun S."/>
            <person name="Haridas S."/>
            <person name="Kuo A."/>
            <person name="Mondo S."/>
            <person name="Pangilinan J."/>
            <person name="Riley R."/>
            <person name="Labutti K."/>
            <person name="Andreopoulos B."/>
            <person name="Lipzen A."/>
            <person name="Chen C."/>
            <person name="Yanf M."/>
            <person name="Daum C."/>
            <person name="Ng V."/>
            <person name="Clum A."/>
            <person name="Steindorff A."/>
            <person name="Ohm R."/>
            <person name="Martin F."/>
            <person name="Silar P."/>
            <person name="Natvig D."/>
            <person name="Lalanne C."/>
            <person name="Gautier V."/>
            <person name="Ament-Velasquez S.L."/>
            <person name="Kruys A."/>
            <person name="Hutchinson M.I."/>
            <person name="Powell A.J."/>
            <person name="Barry K."/>
            <person name="Miller A.N."/>
            <person name="Grigoriev I.V."/>
            <person name="Debuchy R."/>
            <person name="Gladieux P."/>
            <person name="Thoren M.H."/>
            <person name="Johannesson H."/>
        </authorList>
    </citation>
    <scope>NUCLEOTIDE SEQUENCE</scope>
    <source>
        <strain evidence="11">SMH2532-1</strain>
    </source>
</reference>
<accession>A0AA39XZR9</accession>
<evidence type="ECO:0000256" key="3">
    <source>
        <dbReference type="ARBA" id="ARBA00013178"/>
    </source>
</evidence>
<dbReference type="EMBL" id="JAULSV010000005">
    <property type="protein sequence ID" value="KAK0643291.1"/>
    <property type="molecule type" value="Genomic_DNA"/>
</dbReference>
<comment type="catalytic activity">
    <reaction evidence="1">
        <text>(9Z,12Z)-octadecadienoate + O2 = (11S)-hydroperoxy-(9Z,12Z)-octadecadienoate</text>
        <dbReference type="Rhea" id="RHEA:18993"/>
        <dbReference type="ChEBI" id="CHEBI:15379"/>
        <dbReference type="ChEBI" id="CHEBI:30245"/>
        <dbReference type="ChEBI" id="CHEBI:57467"/>
        <dbReference type="EC" id="1.13.11.45"/>
    </reaction>
</comment>
<protein>
    <recommendedName>
        <fullName evidence="4">Manganese lipoxygenase</fullName>
        <ecNumber evidence="3">1.13.11.45</ecNumber>
    </recommendedName>
</protein>
<dbReference type="GO" id="GO:0043651">
    <property type="term" value="P:linoleic acid metabolic process"/>
    <property type="evidence" value="ECO:0007669"/>
    <property type="project" value="UniProtKB-ARBA"/>
</dbReference>
<dbReference type="InterPro" id="IPR000907">
    <property type="entry name" value="LipOase"/>
</dbReference>
<dbReference type="GO" id="GO:0034440">
    <property type="term" value="P:lipid oxidation"/>
    <property type="evidence" value="ECO:0007669"/>
    <property type="project" value="InterPro"/>
</dbReference>
<proteinExistence type="predicted"/>
<evidence type="ECO:0000256" key="1">
    <source>
        <dbReference type="ARBA" id="ARBA00000366"/>
    </source>
</evidence>
<dbReference type="SUPFAM" id="SSF48484">
    <property type="entry name" value="Lipoxigenase"/>
    <property type="match status" value="1"/>
</dbReference>
<dbReference type="EC" id="1.13.11.45" evidence="3"/>
<dbReference type="PANTHER" id="PTHR11771">
    <property type="entry name" value="LIPOXYGENASE"/>
    <property type="match status" value="1"/>
</dbReference>
<evidence type="ECO:0000256" key="5">
    <source>
        <dbReference type="ARBA" id="ARBA00022723"/>
    </source>
</evidence>
<dbReference type="GO" id="GO:0046872">
    <property type="term" value="F:metal ion binding"/>
    <property type="evidence" value="ECO:0007669"/>
    <property type="project" value="UniProtKB-KW"/>
</dbReference>
<evidence type="ECO:0000256" key="8">
    <source>
        <dbReference type="ARBA" id="ARBA00023211"/>
    </source>
</evidence>
<keyword evidence="6" id="KW-0223">Dioxygenase</keyword>
<keyword evidence="7" id="KW-0560">Oxidoreductase</keyword>
<evidence type="ECO:0000256" key="6">
    <source>
        <dbReference type="ARBA" id="ARBA00022964"/>
    </source>
</evidence>
<organism evidence="11 12">
    <name type="scientific">Cercophora newfieldiana</name>
    <dbReference type="NCBI Taxonomy" id="92897"/>
    <lineage>
        <taxon>Eukaryota</taxon>
        <taxon>Fungi</taxon>
        <taxon>Dikarya</taxon>
        <taxon>Ascomycota</taxon>
        <taxon>Pezizomycotina</taxon>
        <taxon>Sordariomycetes</taxon>
        <taxon>Sordariomycetidae</taxon>
        <taxon>Sordariales</taxon>
        <taxon>Lasiosphaeriaceae</taxon>
        <taxon>Cercophora</taxon>
    </lineage>
</organism>
<keyword evidence="5" id="KW-0479">Metal-binding</keyword>